<proteinExistence type="predicted"/>
<evidence type="ECO:0000313" key="1">
    <source>
        <dbReference type="EMBL" id="OAI06081.1"/>
    </source>
</evidence>
<evidence type="ECO:0008006" key="3">
    <source>
        <dbReference type="Google" id="ProtNLM"/>
    </source>
</evidence>
<dbReference type="RefSeq" id="WP_064036227.1">
    <property type="nucleotide sequence ID" value="NZ_LUUH01000038.1"/>
</dbReference>
<gene>
    <name evidence="1" type="ORF">A1353_10385</name>
</gene>
<sequence>MHAEKIILETDQQGNLLQIPKLPPNAQLEAIFLVLNQSQPAPKRRKPSTLIAGKGKIIGDIDVPVATESEWDALN</sequence>
<organism evidence="1 2">
    <name type="scientific">Methylomonas methanica</name>
    <dbReference type="NCBI Taxonomy" id="421"/>
    <lineage>
        <taxon>Bacteria</taxon>
        <taxon>Pseudomonadati</taxon>
        <taxon>Pseudomonadota</taxon>
        <taxon>Gammaproteobacteria</taxon>
        <taxon>Methylococcales</taxon>
        <taxon>Methylococcaceae</taxon>
        <taxon>Methylomonas</taxon>
    </lineage>
</organism>
<dbReference type="Proteomes" id="UP000077763">
    <property type="component" value="Unassembled WGS sequence"/>
</dbReference>
<reference evidence="1 2" key="1">
    <citation type="submission" date="2016-03" db="EMBL/GenBank/DDBJ databases">
        <authorList>
            <person name="Ploux O."/>
        </authorList>
    </citation>
    <scope>NUCLEOTIDE SEQUENCE [LARGE SCALE GENOMIC DNA]</scope>
    <source>
        <strain evidence="1 2">R-45371</strain>
    </source>
</reference>
<evidence type="ECO:0000313" key="2">
    <source>
        <dbReference type="Proteomes" id="UP000077763"/>
    </source>
</evidence>
<name>A0A177MKC6_METMH</name>
<protein>
    <recommendedName>
        <fullName evidence="3">DUF2281 domain-containing protein</fullName>
    </recommendedName>
</protein>
<dbReference type="AlphaFoldDB" id="A0A177MKC6"/>
<comment type="caution">
    <text evidence="1">The sequence shown here is derived from an EMBL/GenBank/DDBJ whole genome shotgun (WGS) entry which is preliminary data.</text>
</comment>
<accession>A0A177MKC6</accession>
<dbReference type="EMBL" id="LUUH01000038">
    <property type="protein sequence ID" value="OAI06081.1"/>
    <property type="molecule type" value="Genomic_DNA"/>
</dbReference>